<dbReference type="AlphaFoldDB" id="A0A6A0A135"/>
<organism evidence="2 3">
    <name type="scientific">Haematococcus lacustris</name>
    <name type="common">Green alga</name>
    <name type="synonym">Haematococcus pluvialis</name>
    <dbReference type="NCBI Taxonomy" id="44745"/>
    <lineage>
        <taxon>Eukaryota</taxon>
        <taxon>Viridiplantae</taxon>
        <taxon>Chlorophyta</taxon>
        <taxon>core chlorophytes</taxon>
        <taxon>Chlorophyceae</taxon>
        <taxon>CS clade</taxon>
        <taxon>Chlamydomonadales</taxon>
        <taxon>Haematococcaceae</taxon>
        <taxon>Haematococcus</taxon>
    </lineage>
</organism>
<evidence type="ECO:0000313" key="2">
    <source>
        <dbReference type="EMBL" id="GFH25154.1"/>
    </source>
</evidence>
<evidence type="ECO:0000259" key="1">
    <source>
        <dbReference type="PROSITE" id="PS50011"/>
    </source>
</evidence>
<sequence>MSPEILTNSAASPASDIYAFGIMLYEMVTSSQAYKGLRYAQVINMVLVQQIRPPWPAHAMPDLGKLYL</sequence>
<proteinExistence type="predicted"/>
<dbReference type="GO" id="GO:0004672">
    <property type="term" value="F:protein kinase activity"/>
    <property type="evidence" value="ECO:0007669"/>
    <property type="project" value="InterPro"/>
</dbReference>
<dbReference type="Pfam" id="PF07714">
    <property type="entry name" value="PK_Tyr_Ser-Thr"/>
    <property type="match status" value="1"/>
</dbReference>
<reference evidence="2 3" key="1">
    <citation type="submission" date="2020-02" db="EMBL/GenBank/DDBJ databases">
        <title>Draft genome sequence of Haematococcus lacustris strain NIES-144.</title>
        <authorList>
            <person name="Morimoto D."/>
            <person name="Nakagawa S."/>
            <person name="Yoshida T."/>
            <person name="Sawayama S."/>
        </authorList>
    </citation>
    <scope>NUCLEOTIDE SEQUENCE [LARGE SCALE GENOMIC DNA]</scope>
    <source>
        <strain evidence="2 3">NIES-144</strain>
    </source>
</reference>
<dbReference type="InterPro" id="IPR011009">
    <property type="entry name" value="Kinase-like_dom_sf"/>
</dbReference>
<dbReference type="InterPro" id="IPR000719">
    <property type="entry name" value="Prot_kinase_dom"/>
</dbReference>
<dbReference type="Proteomes" id="UP000485058">
    <property type="component" value="Unassembled WGS sequence"/>
</dbReference>
<dbReference type="InterPro" id="IPR001245">
    <property type="entry name" value="Ser-Thr/Tyr_kinase_cat_dom"/>
</dbReference>
<feature type="non-terminal residue" evidence="2">
    <location>
        <position position="68"/>
    </location>
</feature>
<dbReference type="GO" id="GO:0005524">
    <property type="term" value="F:ATP binding"/>
    <property type="evidence" value="ECO:0007669"/>
    <property type="project" value="InterPro"/>
</dbReference>
<keyword evidence="2" id="KW-0418">Kinase</keyword>
<dbReference type="SUPFAM" id="SSF56112">
    <property type="entry name" value="Protein kinase-like (PK-like)"/>
    <property type="match status" value="1"/>
</dbReference>
<name>A0A6A0A135_HAELA</name>
<feature type="domain" description="Protein kinase" evidence="1">
    <location>
        <begin position="1"/>
        <end position="68"/>
    </location>
</feature>
<keyword evidence="2" id="KW-0808">Transferase</keyword>
<evidence type="ECO:0000313" key="3">
    <source>
        <dbReference type="Proteomes" id="UP000485058"/>
    </source>
</evidence>
<dbReference type="Gene3D" id="1.10.510.10">
    <property type="entry name" value="Transferase(Phosphotransferase) domain 1"/>
    <property type="match status" value="1"/>
</dbReference>
<gene>
    <name evidence="2" type="ORF">HaLaN_23077</name>
</gene>
<comment type="caution">
    <text evidence="2">The sequence shown here is derived from an EMBL/GenBank/DDBJ whole genome shotgun (WGS) entry which is preliminary data.</text>
</comment>
<accession>A0A6A0A135</accession>
<dbReference type="PROSITE" id="PS50011">
    <property type="entry name" value="PROTEIN_KINASE_DOM"/>
    <property type="match status" value="1"/>
</dbReference>
<protein>
    <submittedName>
        <fullName evidence="2">Protein kinase domain-containing protein</fullName>
    </submittedName>
</protein>
<keyword evidence="3" id="KW-1185">Reference proteome</keyword>
<dbReference type="EMBL" id="BLLF01002735">
    <property type="protein sequence ID" value="GFH25154.1"/>
    <property type="molecule type" value="Genomic_DNA"/>
</dbReference>
<feature type="non-terminal residue" evidence="2">
    <location>
        <position position="1"/>
    </location>
</feature>